<dbReference type="Proteomes" id="UP000216429">
    <property type="component" value="Unassembled WGS sequence"/>
</dbReference>
<comment type="caution">
    <text evidence="1">The sequence shown here is derived from an EMBL/GenBank/DDBJ whole genome shotgun (WGS) entry which is preliminary data.</text>
</comment>
<gene>
    <name evidence="1" type="ORF">CAL22_18900</name>
</gene>
<name>A0A261VCW6_9BORD</name>
<dbReference type="RefSeq" id="WP_094815787.1">
    <property type="nucleotide sequence ID" value="NZ_NEVU01000003.1"/>
</dbReference>
<reference evidence="2" key="1">
    <citation type="submission" date="2017-05" db="EMBL/GenBank/DDBJ databases">
        <title>Complete and WGS of Bordetella genogroups.</title>
        <authorList>
            <person name="Spilker T."/>
            <person name="Lipuma J."/>
        </authorList>
    </citation>
    <scope>NUCLEOTIDE SEQUENCE [LARGE SCALE GENOMIC DNA]</scope>
    <source>
        <strain evidence="2">AU6712</strain>
    </source>
</reference>
<dbReference type="OrthoDB" id="5526813at2"/>
<proteinExistence type="predicted"/>
<evidence type="ECO:0000313" key="2">
    <source>
        <dbReference type="Proteomes" id="UP000216429"/>
    </source>
</evidence>
<evidence type="ECO:0000313" key="1">
    <source>
        <dbReference type="EMBL" id="OZI71855.1"/>
    </source>
</evidence>
<sequence length="204" mass="22502">MSAVDTRAVPCNLLAWPAISNLLPDQKLIGAYLFFSPDASACGCYFLPRPRAAADLSLPIAVLEEALREFERRKLVALDSETGEVFVLSWPRWLNFRTPSARGALWTSLDRIKSRKLSTIAKSAYKSIPRPGEGVGVGEVFPFSKEIGEPLPSGWWESDEGIIATGRLLKLNAQPGESMSAFKARIRVAVDRQHQTKRSMASRG</sequence>
<organism evidence="1 2">
    <name type="scientific">Bordetella genomosp. 12</name>
    <dbReference type="NCBI Taxonomy" id="463035"/>
    <lineage>
        <taxon>Bacteria</taxon>
        <taxon>Pseudomonadati</taxon>
        <taxon>Pseudomonadota</taxon>
        <taxon>Betaproteobacteria</taxon>
        <taxon>Burkholderiales</taxon>
        <taxon>Alcaligenaceae</taxon>
        <taxon>Bordetella</taxon>
    </lineage>
</organism>
<protein>
    <submittedName>
        <fullName evidence="1">Uncharacterized protein</fullName>
    </submittedName>
</protein>
<accession>A0A261VCW6</accession>
<dbReference type="AlphaFoldDB" id="A0A261VCW6"/>
<dbReference type="EMBL" id="NEVU01000003">
    <property type="protein sequence ID" value="OZI71855.1"/>
    <property type="molecule type" value="Genomic_DNA"/>
</dbReference>
<keyword evidence="2" id="KW-1185">Reference proteome</keyword>